<gene>
    <name evidence="1" type="ORF">LARSCL_LOCUS12577</name>
</gene>
<accession>A0AAV2AI84</accession>
<keyword evidence="2" id="KW-1185">Reference proteome</keyword>
<dbReference type="AlphaFoldDB" id="A0AAV2AI84"/>
<evidence type="ECO:0000313" key="1">
    <source>
        <dbReference type="EMBL" id="CAL1283397.1"/>
    </source>
</evidence>
<reference evidence="1 2" key="1">
    <citation type="submission" date="2024-04" db="EMBL/GenBank/DDBJ databases">
        <authorList>
            <person name="Rising A."/>
            <person name="Reimegard J."/>
            <person name="Sonavane S."/>
            <person name="Akerstrom W."/>
            <person name="Nylinder S."/>
            <person name="Hedman E."/>
            <person name="Kallberg Y."/>
        </authorList>
    </citation>
    <scope>NUCLEOTIDE SEQUENCE [LARGE SCALE GENOMIC DNA]</scope>
</reference>
<proteinExistence type="predicted"/>
<protein>
    <submittedName>
        <fullName evidence="1">Uncharacterized protein</fullName>
    </submittedName>
</protein>
<name>A0AAV2AI84_9ARAC</name>
<evidence type="ECO:0000313" key="2">
    <source>
        <dbReference type="Proteomes" id="UP001497382"/>
    </source>
</evidence>
<organism evidence="1 2">
    <name type="scientific">Larinioides sclopetarius</name>
    <dbReference type="NCBI Taxonomy" id="280406"/>
    <lineage>
        <taxon>Eukaryota</taxon>
        <taxon>Metazoa</taxon>
        <taxon>Ecdysozoa</taxon>
        <taxon>Arthropoda</taxon>
        <taxon>Chelicerata</taxon>
        <taxon>Arachnida</taxon>
        <taxon>Araneae</taxon>
        <taxon>Araneomorphae</taxon>
        <taxon>Entelegynae</taxon>
        <taxon>Araneoidea</taxon>
        <taxon>Araneidae</taxon>
        <taxon>Larinioides</taxon>
    </lineage>
</organism>
<sequence>MKDFNRLQEHFFIVAGYVPQNKTVMLKVKHRRNIT</sequence>
<comment type="caution">
    <text evidence="1">The sequence shown here is derived from an EMBL/GenBank/DDBJ whole genome shotgun (WGS) entry which is preliminary data.</text>
</comment>
<dbReference type="Proteomes" id="UP001497382">
    <property type="component" value="Unassembled WGS sequence"/>
</dbReference>
<dbReference type="EMBL" id="CAXIEN010000167">
    <property type="protein sequence ID" value="CAL1283397.1"/>
    <property type="molecule type" value="Genomic_DNA"/>
</dbReference>